<dbReference type="Proteomes" id="UP000887569">
    <property type="component" value="Unplaced"/>
</dbReference>
<sequence>LLLSSFCCYLQFYLSTTSTAILYASTRTTSQISIRAKRFAYLRRFSMRWTTYVLLSSTTNPLLLMTTVRWTHQLSYDSAFVVSKYVTAAVHSPPFIVII</sequence>
<evidence type="ECO:0000313" key="2">
    <source>
        <dbReference type="WBParaSite" id="PgB09_g032_t07"/>
    </source>
</evidence>
<evidence type="ECO:0000313" key="1">
    <source>
        <dbReference type="Proteomes" id="UP000887569"/>
    </source>
</evidence>
<dbReference type="WBParaSite" id="PgB09_g032_t07">
    <property type="protein sequence ID" value="PgB09_g032_t07"/>
    <property type="gene ID" value="PgB09_g032"/>
</dbReference>
<reference evidence="2" key="1">
    <citation type="submission" date="2022-11" db="UniProtKB">
        <authorList>
            <consortium name="WormBaseParasite"/>
        </authorList>
    </citation>
    <scope>IDENTIFICATION</scope>
</reference>
<organism evidence="1 2">
    <name type="scientific">Parascaris univalens</name>
    <name type="common">Nematode worm</name>
    <dbReference type="NCBI Taxonomy" id="6257"/>
    <lineage>
        <taxon>Eukaryota</taxon>
        <taxon>Metazoa</taxon>
        <taxon>Ecdysozoa</taxon>
        <taxon>Nematoda</taxon>
        <taxon>Chromadorea</taxon>
        <taxon>Rhabditida</taxon>
        <taxon>Spirurina</taxon>
        <taxon>Ascaridomorpha</taxon>
        <taxon>Ascaridoidea</taxon>
        <taxon>Ascarididae</taxon>
        <taxon>Parascaris</taxon>
    </lineage>
</organism>
<name>A0A914ZQC2_PARUN</name>
<protein>
    <submittedName>
        <fullName evidence="2">RRM domain-containing protein</fullName>
    </submittedName>
</protein>
<dbReference type="AlphaFoldDB" id="A0A914ZQC2"/>
<accession>A0A914ZQC2</accession>
<keyword evidence="1" id="KW-1185">Reference proteome</keyword>
<proteinExistence type="predicted"/>